<dbReference type="Pfam" id="PF02374">
    <property type="entry name" value="ArsA_ATPase"/>
    <property type="match status" value="1"/>
</dbReference>
<dbReference type="Gene3D" id="3.40.50.300">
    <property type="entry name" value="P-loop containing nucleotide triphosphate hydrolases"/>
    <property type="match status" value="1"/>
</dbReference>
<dbReference type="InterPro" id="IPR016300">
    <property type="entry name" value="ATPase_ArsA/GET3"/>
</dbReference>
<organism evidence="3 4">
    <name type="scientific">Mesobacillus maritimus</name>
    <dbReference type="NCBI Taxonomy" id="1643336"/>
    <lineage>
        <taxon>Bacteria</taxon>
        <taxon>Bacillati</taxon>
        <taxon>Bacillota</taxon>
        <taxon>Bacilli</taxon>
        <taxon>Bacillales</taxon>
        <taxon>Bacillaceae</taxon>
        <taxon>Mesobacillus</taxon>
    </lineage>
</organism>
<keyword evidence="4" id="KW-1185">Reference proteome</keyword>
<sequence length="307" mass="34841">MMIDQKNVLFVGGKGGVGKSTSAAAIALTLAQNSKKTLLVSTDPAHNVGDLFHQPLKNKAVEVRPNLDAIEIDPSIESRNYINNVKENIKGVVSAQMQQEVNRQIDAASSSPGAEEAAMFDRIVSLILDERERYDCIVFDTAPTGHTIRLLTLPEIMGVWIDGMLERRKKRNENYTQLLNDGEPIDDPIYQVLQTRKSRFAAVREILLDEKQTGFIFVLNPERLPIIETSKAIDMLKKHELAVDTLIINKVLSDEVDGVFWQKRKENERGYLAWIEQKFPTQQKHYIPLFPTDIHSVQLLEQYAKYL</sequence>
<comment type="similarity">
    <text evidence="1">Belongs to the arsA ATPase family.</text>
</comment>
<dbReference type="NCBIfam" id="TIGR00345">
    <property type="entry name" value="GET3_arsA_TRC40"/>
    <property type="match status" value="1"/>
</dbReference>
<proteinExistence type="inferred from homology"/>
<dbReference type="PANTHER" id="PTHR10803">
    <property type="entry name" value="ARSENICAL PUMP-DRIVING ATPASE ARSENITE-TRANSLOCATING ATPASE"/>
    <property type="match status" value="1"/>
</dbReference>
<dbReference type="RefSeq" id="WP_221873787.1">
    <property type="nucleotide sequence ID" value="NZ_JACWFH010000012.1"/>
</dbReference>
<gene>
    <name evidence="3" type="ORF">H0185_10870</name>
</gene>
<evidence type="ECO:0000259" key="2">
    <source>
        <dbReference type="Pfam" id="PF02374"/>
    </source>
</evidence>
<dbReference type="EMBL" id="JACWFH010000012">
    <property type="protein sequence ID" value="MBY0097296.1"/>
    <property type="molecule type" value="Genomic_DNA"/>
</dbReference>
<evidence type="ECO:0000313" key="3">
    <source>
        <dbReference type="EMBL" id="MBY0097296.1"/>
    </source>
</evidence>
<feature type="domain" description="ArsA/GET3 Anion-transporting ATPase-like" evidence="2">
    <location>
        <begin position="7"/>
        <end position="307"/>
    </location>
</feature>
<reference evidence="3 4" key="1">
    <citation type="submission" date="2020-07" db="EMBL/GenBank/DDBJ databases">
        <title>Fungal Genomes of the International Space Station.</title>
        <authorList>
            <person name="Seuylemezian A."/>
            <person name="Singh N.K."/>
            <person name="Wood J."/>
            <person name="Venkateswaran K."/>
        </authorList>
    </citation>
    <scope>NUCLEOTIDE SEQUENCE [LARGE SCALE GENOMIC DNA]</scope>
    <source>
        <strain evidence="3 4">PL-B2</strain>
    </source>
</reference>
<comment type="caution">
    <text evidence="3">The sequence shown here is derived from an EMBL/GenBank/DDBJ whole genome shotgun (WGS) entry which is preliminary data.</text>
</comment>
<dbReference type="InterPro" id="IPR025723">
    <property type="entry name" value="ArsA/GET3_ATPase-like"/>
</dbReference>
<dbReference type="PANTHER" id="PTHR10803:SF3">
    <property type="entry name" value="ATPASE GET3"/>
    <property type="match status" value="1"/>
</dbReference>
<protein>
    <submittedName>
        <fullName evidence="3">ArsA family ATPase</fullName>
    </submittedName>
</protein>
<dbReference type="SUPFAM" id="SSF52540">
    <property type="entry name" value="P-loop containing nucleoside triphosphate hydrolases"/>
    <property type="match status" value="1"/>
</dbReference>
<dbReference type="Proteomes" id="UP000769780">
    <property type="component" value="Unassembled WGS sequence"/>
</dbReference>
<name>A0ABS7K4W8_9BACI</name>
<dbReference type="CDD" id="cd02035">
    <property type="entry name" value="ArsA"/>
    <property type="match status" value="1"/>
</dbReference>
<accession>A0ABS7K4W8</accession>
<dbReference type="InterPro" id="IPR027417">
    <property type="entry name" value="P-loop_NTPase"/>
</dbReference>
<evidence type="ECO:0000313" key="4">
    <source>
        <dbReference type="Proteomes" id="UP000769780"/>
    </source>
</evidence>
<evidence type="ECO:0000256" key="1">
    <source>
        <dbReference type="ARBA" id="ARBA00011040"/>
    </source>
</evidence>